<dbReference type="SMART" id="SM00283">
    <property type="entry name" value="MA"/>
    <property type="match status" value="1"/>
</dbReference>
<comment type="subcellular location">
    <subcellularLocation>
        <location evidence="1">Cell inner membrane</location>
        <topology evidence="1">Multi-pass membrane protein</topology>
    </subcellularLocation>
</comment>
<keyword evidence="12" id="KW-1185">Reference proteome</keyword>
<dbReference type="GO" id="GO:0006935">
    <property type="term" value="P:chemotaxis"/>
    <property type="evidence" value="ECO:0007669"/>
    <property type="project" value="InterPro"/>
</dbReference>
<evidence type="ECO:0000259" key="10">
    <source>
        <dbReference type="PROSITE" id="PS50885"/>
    </source>
</evidence>
<dbReference type="PROSITE" id="PS50192">
    <property type="entry name" value="T_SNARE"/>
    <property type="match status" value="1"/>
</dbReference>
<dbReference type="InterPro" id="IPR013587">
    <property type="entry name" value="Nitrate/nitrite_sensing"/>
</dbReference>
<proteinExistence type="inferred from homology"/>
<dbReference type="Pfam" id="PF00672">
    <property type="entry name" value="HAMP"/>
    <property type="match status" value="1"/>
</dbReference>
<feature type="coiled-coil region" evidence="6">
    <location>
        <begin position="385"/>
        <end position="412"/>
    </location>
</feature>
<dbReference type="GO" id="GO:0004888">
    <property type="term" value="F:transmembrane signaling receptor activity"/>
    <property type="evidence" value="ECO:0007669"/>
    <property type="project" value="InterPro"/>
</dbReference>
<keyword evidence="2" id="KW-0997">Cell inner membrane</keyword>
<dbReference type="SUPFAM" id="SSF58104">
    <property type="entry name" value="Methyl-accepting chemotaxis protein (MCP) signaling domain"/>
    <property type="match status" value="1"/>
</dbReference>
<organism evidence="11 12">
    <name type="scientific">Tepidamorphus gemmatus</name>
    <dbReference type="NCBI Taxonomy" id="747076"/>
    <lineage>
        <taxon>Bacteria</taxon>
        <taxon>Pseudomonadati</taxon>
        <taxon>Pseudomonadota</taxon>
        <taxon>Alphaproteobacteria</taxon>
        <taxon>Hyphomicrobiales</taxon>
        <taxon>Tepidamorphaceae</taxon>
        <taxon>Tepidamorphus</taxon>
    </lineage>
</organism>
<evidence type="ECO:0000256" key="4">
    <source>
        <dbReference type="ARBA" id="ARBA00029447"/>
    </source>
</evidence>
<evidence type="ECO:0000256" key="6">
    <source>
        <dbReference type="SAM" id="Coils"/>
    </source>
</evidence>
<gene>
    <name evidence="11" type="ORF">EDC22_11544</name>
</gene>
<keyword evidence="7" id="KW-0812">Transmembrane</keyword>
<name>A0A4R3LVH9_9HYPH</name>
<dbReference type="PROSITE" id="PS50885">
    <property type="entry name" value="HAMP"/>
    <property type="match status" value="1"/>
</dbReference>
<dbReference type="Pfam" id="PF08376">
    <property type="entry name" value="NIT"/>
    <property type="match status" value="1"/>
</dbReference>
<evidence type="ECO:0000313" key="12">
    <source>
        <dbReference type="Proteomes" id="UP000295678"/>
    </source>
</evidence>
<evidence type="ECO:0000256" key="1">
    <source>
        <dbReference type="ARBA" id="ARBA00004429"/>
    </source>
</evidence>
<dbReference type="PROSITE" id="PS50111">
    <property type="entry name" value="CHEMOTAXIS_TRANSDUC_2"/>
    <property type="match status" value="1"/>
</dbReference>
<evidence type="ECO:0000256" key="2">
    <source>
        <dbReference type="ARBA" id="ARBA00022519"/>
    </source>
</evidence>
<dbReference type="GO" id="GO:0005886">
    <property type="term" value="C:plasma membrane"/>
    <property type="evidence" value="ECO:0007669"/>
    <property type="project" value="UniProtKB-SubCell"/>
</dbReference>
<dbReference type="PANTHER" id="PTHR32089:SF112">
    <property type="entry name" value="LYSOZYME-LIKE PROTEIN-RELATED"/>
    <property type="match status" value="1"/>
</dbReference>
<keyword evidence="2" id="KW-1003">Cell membrane</keyword>
<dbReference type="InterPro" id="IPR004089">
    <property type="entry name" value="MCPsignal_dom"/>
</dbReference>
<keyword evidence="7" id="KW-0472">Membrane</keyword>
<dbReference type="Gene3D" id="1.10.287.950">
    <property type="entry name" value="Methyl-accepting chemotaxis protein"/>
    <property type="match status" value="1"/>
</dbReference>
<feature type="domain" description="Methyl-accepting transducer" evidence="8">
    <location>
        <begin position="434"/>
        <end position="677"/>
    </location>
</feature>
<dbReference type="Pfam" id="PF00015">
    <property type="entry name" value="MCPsignal"/>
    <property type="match status" value="1"/>
</dbReference>
<dbReference type="Gene3D" id="6.10.340.10">
    <property type="match status" value="1"/>
</dbReference>
<keyword evidence="3 5" id="KW-0807">Transducer</keyword>
<evidence type="ECO:0000256" key="3">
    <source>
        <dbReference type="ARBA" id="ARBA00023224"/>
    </source>
</evidence>
<accession>A0A4R3LVH9</accession>
<keyword evidence="7" id="KW-1133">Transmembrane helix</keyword>
<evidence type="ECO:0000256" key="5">
    <source>
        <dbReference type="PROSITE-ProRule" id="PRU00284"/>
    </source>
</evidence>
<dbReference type="InterPro" id="IPR003660">
    <property type="entry name" value="HAMP_dom"/>
</dbReference>
<evidence type="ECO:0000259" key="8">
    <source>
        <dbReference type="PROSITE" id="PS50111"/>
    </source>
</evidence>
<sequence length="697" mass="73887">MFGRLSVVALMRGIVSVLGVLLVALAATGLWSAIERYSVATRVNQINAISDALLLATENLAIERGTTNTALRAAEPASDDTIRSIAERRQTSNTALNAAMTALEAQSFAGKDDLVARVRDALASVERLRADADRDLTRPRGERSEELVQGWMPAIVALMDSVAQLSSATGFQIKLADPFVAEQTLVKEMAWQARDFAGRERAAIGGAIAAGEALTPDRRVAIAEFRGRVSAAWEEIEKIARREGIPAAFTAQVADTRRVYFEEFKPAADKVYAALAEGAAPGMTGPQWYDLSNPPLASIMRVKDASVEVTQAHADRQVAAAQLAIAVNLGALIVALIMIAGALVLTNRRFARPLALLTGAIGALAEKRYDTEIPGTEKTDEIGMMARALETLRDRARDADRLQAERERSQEEQIRRSRRIEELCAEFDRQVREALDAVASGADQMESNADSLASLAERTSSRASTVASAAEELSANVQIVASATEQLSSAIQEINQQMGQSLAITRQAVDEADRTNGTIGGLADAASRIGEVVSLINDIAAQTNLLALNATIEAARAGEAGKGFAVVANEVKSLATQTAKATEEISAQIAEVQATTGSAVDAVATIGKTILRVNEIVNAIAAAVEEQGAATREIAENVRHAASATDEVSTNIVAVTTDTQETGQRSSEVHATSGELSRTAEILRQQVATFLGGVRAA</sequence>
<feature type="domain" description="T-SNARE coiled-coil homology" evidence="9">
    <location>
        <begin position="593"/>
        <end position="655"/>
    </location>
</feature>
<comment type="caution">
    <text evidence="11">The sequence shown here is derived from an EMBL/GenBank/DDBJ whole genome shotgun (WGS) entry which is preliminary data.</text>
</comment>
<dbReference type="GO" id="GO:0007165">
    <property type="term" value="P:signal transduction"/>
    <property type="evidence" value="ECO:0007669"/>
    <property type="project" value="UniProtKB-KW"/>
</dbReference>
<dbReference type="Proteomes" id="UP000295678">
    <property type="component" value="Unassembled WGS sequence"/>
</dbReference>
<keyword evidence="6" id="KW-0175">Coiled coil</keyword>
<dbReference type="AlphaFoldDB" id="A0A4R3LVH9"/>
<comment type="similarity">
    <text evidence="4">Belongs to the methyl-accepting chemotaxis (MCP) protein family.</text>
</comment>
<reference evidence="11 12" key="1">
    <citation type="submission" date="2019-03" db="EMBL/GenBank/DDBJ databases">
        <title>Genomic Encyclopedia of Type Strains, Phase IV (KMG-IV): sequencing the most valuable type-strain genomes for metagenomic binning, comparative biology and taxonomic classification.</title>
        <authorList>
            <person name="Goeker M."/>
        </authorList>
    </citation>
    <scope>NUCLEOTIDE SEQUENCE [LARGE SCALE GENOMIC DNA]</scope>
    <source>
        <strain evidence="11 12">DSM 19345</strain>
    </source>
</reference>
<dbReference type="PANTHER" id="PTHR32089">
    <property type="entry name" value="METHYL-ACCEPTING CHEMOTAXIS PROTEIN MCPB"/>
    <property type="match status" value="1"/>
</dbReference>
<feature type="domain" description="HAMP" evidence="10">
    <location>
        <begin position="348"/>
        <end position="401"/>
    </location>
</feature>
<dbReference type="SMART" id="SM00304">
    <property type="entry name" value="HAMP"/>
    <property type="match status" value="1"/>
</dbReference>
<dbReference type="InterPro" id="IPR000727">
    <property type="entry name" value="T_SNARE_dom"/>
</dbReference>
<dbReference type="EMBL" id="SMAK01000015">
    <property type="protein sequence ID" value="TCT04564.1"/>
    <property type="molecule type" value="Genomic_DNA"/>
</dbReference>
<evidence type="ECO:0000259" key="9">
    <source>
        <dbReference type="PROSITE" id="PS50192"/>
    </source>
</evidence>
<evidence type="ECO:0000256" key="7">
    <source>
        <dbReference type="SAM" id="Phobius"/>
    </source>
</evidence>
<feature type="transmembrane region" description="Helical" evidence="7">
    <location>
        <begin position="323"/>
        <end position="345"/>
    </location>
</feature>
<dbReference type="CDD" id="cd06225">
    <property type="entry name" value="HAMP"/>
    <property type="match status" value="1"/>
</dbReference>
<dbReference type="PRINTS" id="PR00260">
    <property type="entry name" value="CHEMTRNSDUCR"/>
</dbReference>
<evidence type="ECO:0000313" key="11">
    <source>
        <dbReference type="EMBL" id="TCT04564.1"/>
    </source>
</evidence>
<dbReference type="InterPro" id="IPR004090">
    <property type="entry name" value="Chemotax_Me-accpt_rcpt"/>
</dbReference>
<protein>
    <submittedName>
        <fullName evidence="11">Methyl-accepting chemotaxis protein</fullName>
    </submittedName>
</protein>